<name>A0ABS7KWD7_CLOSR</name>
<gene>
    <name evidence="2" type="ORF">K5V21_06625</name>
</gene>
<protein>
    <recommendedName>
        <fullName evidence="4">Small, acid-soluble spore protein, alpha/beta type</fullName>
    </recommendedName>
</protein>
<comment type="caution">
    <text evidence="2">The sequence shown here is derived from an EMBL/GenBank/DDBJ whole genome shotgun (WGS) entry which is preliminary data.</text>
</comment>
<dbReference type="EMBL" id="JAIKTU010000004">
    <property type="protein sequence ID" value="MBY0755128.1"/>
    <property type="molecule type" value="Genomic_DNA"/>
</dbReference>
<dbReference type="RefSeq" id="WP_221860144.1">
    <property type="nucleotide sequence ID" value="NZ_JAIKTU010000004.1"/>
</dbReference>
<evidence type="ECO:0000256" key="1">
    <source>
        <dbReference type="SAM" id="MobiDB-lite"/>
    </source>
</evidence>
<sequence>MSHREYRSTDPNFKNEGQKTTPRLDELQYEIANEVGFEKIAKEAGRVTKRKENPKM</sequence>
<proteinExistence type="predicted"/>
<evidence type="ECO:0000313" key="2">
    <source>
        <dbReference type="EMBL" id="MBY0755128.1"/>
    </source>
</evidence>
<evidence type="ECO:0000313" key="3">
    <source>
        <dbReference type="Proteomes" id="UP001299068"/>
    </source>
</evidence>
<evidence type="ECO:0008006" key="4">
    <source>
        <dbReference type="Google" id="ProtNLM"/>
    </source>
</evidence>
<organism evidence="2 3">
    <name type="scientific">Clostridium sardiniense</name>
    <name type="common">Clostridium absonum</name>
    <dbReference type="NCBI Taxonomy" id="29369"/>
    <lineage>
        <taxon>Bacteria</taxon>
        <taxon>Bacillati</taxon>
        <taxon>Bacillota</taxon>
        <taxon>Clostridia</taxon>
        <taxon>Eubacteriales</taxon>
        <taxon>Clostridiaceae</taxon>
        <taxon>Clostridium</taxon>
    </lineage>
</organism>
<keyword evidence="3" id="KW-1185">Reference proteome</keyword>
<reference evidence="2 3" key="1">
    <citation type="journal article" date="2021" name="Cell Host Microbe">
        <title>in vivo commensal control of Clostridioides difficile virulence.</title>
        <authorList>
            <person name="Girinathan B.P."/>
            <person name="Dibenedetto N."/>
            <person name="Worley J.N."/>
            <person name="Peltier J."/>
            <person name="Arrieta-Ortiz M.L."/>
            <person name="Rupa Christinal Immanuel S."/>
            <person name="Lavin R."/>
            <person name="Delaney M.L."/>
            <person name="Cummins C."/>
            <person name="Hoffmann M."/>
            <person name="Luo Y."/>
            <person name="Gonzalez-Escalona N."/>
            <person name="Allard M."/>
            <person name="Onderdonk A.B."/>
            <person name="Gerber G.K."/>
            <person name="Sonenshein A.L."/>
            <person name="Baliga N."/>
            <person name="Dupuy B."/>
            <person name="Bry L."/>
        </authorList>
    </citation>
    <scope>NUCLEOTIDE SEQUENCE [LARGE SCALE GENOMIC DNA]</scope>
    <source>
        <strain evidence="2 3">DSM 599</strain>
    </source>
</reference>
<feature type="region of interest" description="Disordered" evidence="1">
    <location>
        <begin position="1"/>
        <end position="22"/>
    </location>
</feature>
<accession>A0ABS7KWD7</accession>
<dbReference type="Proteomes" id="UP001299068">
    <property type="component" value="Unassembled WGS sequence"/>
</dbReference>